<organism evidence="1 2">
    <name type="scientific">Bacteroides fragilis str. 2-F-2 #4</name>
    <dbReference type="NCBI Taxonomy" id="1339280"/>
    <lineage>
        <taxon>Bacteria</taxon>
        <taxon>Pseudomonadati</taxon>
        <taxon>Bacteroidota</taxon>
        <taxon>Bacteroidia</taxon>
        <taxon>Bacteroidales</taxon>
        <taxon>Bacteroidaceae</taxon>
        <taxon>Bacteroides</taxon>
    </lineage>
</organism>
<dbReference type="EMBL" id="JGDM01000183">
    <property type="protein sequence ID" value="EXZ41781.1"/>
    <property type="molecule type" value="Genomic_DNA"/>
</dbReference>
<dbReference type="PATRIC" id="fig|1339280.3.peg.4852"/>
<proteinExistence type="predicted"/>
<evidence type="ECO:0008006" key="3">
    <source>
        <dbReference type="Google" id="ProtNLM"/>
    </source>
</evidence>
<name>A0A016BML1_BACFG</name>
<reference evidence="1 2" key="1">
    <citation type="submission" date="2014-02" db="EMBL/GenBank/DDBJ databases">
        <authorList>
            <person name="Sears C."/>
            <person name="Carroll K."/>
            <person name="Sack B.R."/>
            <person name="Qadri F."/>
            <person name="Myers L.L."/>
            <person name="Chung G.-T."/>
            <person name="Escheverria P."/>
            <person name="Fraser C.M."/>
            <person name="Sadzewicz L."/>
            <person name="Shefchek K.A."/>
            <person name="Tallon L."/>
            <person name="Das S.P."/>
            <person name="Daugherty S."/>
            <person name="Mongodin E.F."/>
        </authorList>
    </citation>
    <scope>NUCLEOTIDE SEQUENCE [LARGE SCALE GENOMIC DNA]</scope>
    <source>
        <strain evidence="1 2">2-F-2 #4</strain>
    </source>
</reference>
<dbReference type="Proteomes" id="UP000022272">
    <property type="component" value="Unassembled WGS sequence"/>
</dbReference>
<accession>A0A016BML1</accession>
<evidence type="ECO:0000313" key="2">
    <source>
        <dbReference type="Proteomes" id="UP000022272"/>
    </source>
</evidence>
<dbReference type="AlphaFoldDB" id="A0A016BML1"/>
<sequence>MKKNSLFDNWFVYNYQRLRNIFGRYLHEDAFHDAYLAMKREVVISEIPVESFEPYFFGVYKKCRLKCIHKDSCYCFPDNEHFFLLMQEEETPSVEVLAASDKLVYDILLFVKKKYPQTDYELFRLKEYEAKCSYRHLSAYAGISASAIHRRISDITDTIRNHEGFSKRYAHVSM</sequence>
<gene>
    <name evidence="1" type="ORF">M076_5110</name>
</gene>
<comment type="caution">
    <text evidence="1">The sequence shown here is derived from an EMBL/GenBank/DDBJ whole genome shotgun (WGS) entry which is preliminary data.</text>
</comment>
<protein>
    <recommendedName>
        <fullName evidence="3">Sigma-70 family RNA polymerase sigma factor</fullName>
    </recommendedName>
</protein>
<dbReference type="RefSeq" id="WP_007569350.1">
    <property type="nucleotide sequence ID" value="NZ_JGDM01000183.1"/>
</dbReference>
<evidence type="ECO:0000313" key="1">
    <source>
        <dbReference type="EMBL" id="EXZ41781.1"/>
    </source>
</evidence>